<dbReference type="RefSeq" id="WP_066981815.1">
    <property type="nucleotide sequence ID" value="NZ_LUUI01000098.1"/>
</dbReference>
<evidence type="ECO:0000256" key="6">
    <source>
        <dbReference type="ARBA" id="ARBA00023066"/>
    </source>
</evidence>
<dbReference type="InterPro" id="IPR029066">
    <property type="entry name" value="PLP-binding_barrel"/>
</dbReference>
<dbReference type="Gene3D" id="3.20.20.10">
    <property type="entry name" value="Alanine racemase"/>
    <property type="match status" value="1"/>
</dbReference>
<feature type="modified residue" description="N6-(pyridoxal phosphate)lysine" evidence="12">
    <location>
        <position position="46"/>
    </location>
</feature>
<dbReference type="PIRSF" id="PIRSF038941">
    <property type="entry name" value="NspC"/>
    <property type="match status" value="1"/>
</dbReference>
<dbReference type="STRING" id="980561.A1359_08905"/>
<evidence type="ECO:0000256" key="7">
    <source>
        <dbReference type="ARBA" id="ARBA00023239"/>
    </source>
</evidence>
<dbReference type="GO" id="GO:0008295">
    <property type="term" value="P:spermidine biosynthetic process"/>
    <property type="evidence" value="ECO:0007669"/>
    <property type="project" value="UniProtKB-KW"/>
</dbReference>
<proteinExistence type="inferred from homology"/>
<evidence type="ECO:0000256" key="11">
    <source>
        <dbReference type="PIRNR" id="PIRNR038941"/>
    </source>
</evidence>
<reference evidence="14 15" key="1">
    <citation type="submission" date="2016-03" db="EMBL/GenBank/DDBJ databases">
        <authorList>
            <person name="Ploux O."/>
        </authorList>
    </citation>
    <scope>NUCLEOTIDE SEQUENCE [LARGE SCALE GENOMIC DNA]</scope>
    <source>
        <strain evidence="14 15">R-45370</strain>
    </source>
</reference>
<dbReference type="Pfam" id="PF00278">
    <property type="entry name" value="Orn_DAP_Arg_deC"/>
    <property type="match status" value="1"/>
</dbReference>
<name>A0A177NES7_9GAMM</name>
<feature type="active site" description="Proton donor" evidence="12">
    <location>
        <position position="306"/>
    </location>
</feature>
<dbReference type="OrthoDB" id="9804410at2"/>
<dbReference type="Gene3D" id="2.40.37.10">
    <property type="entry name" value="Lyase, Ornithine Decarboxylase, Chain A, domain 1"/>
    <property type="match status" value="1"/>
</dbReference>
<comment type="catalytic activity">
    <reaction evidence="9 11">
        <text>carboxyspermidine + H(+) = spermidine + CO2</text>
        <dbReference type="Rhea" id="RHEA:34095"/>
        <dbReference type="ChEBI" id="CHEBI:15378"/>
        <dbReference type="ChEBI" id="CHEBI:16526"/>
        <dbReference type="ChEBI" id="CHEBI:57834"/>
        <dbReference type="ChEBI" id="CHEBI:65072"/>
        <dbReference type="EC" id="4.1.1.96"/>
    </reaction>
</comment>
<comment type="similarity">
    <text evidence="8 11">Belongs to the Orn/Lys/Arg decarboxylase class-II family. NspC subfamily.</text>
</comment>
<dbReference type="EMBL" id="LUUI01000098">
    <property type="protein sequence ID" value="OAI16124.1"/>
    <property type="molecule type" value="Genomic_DNA"/>
</dbReference>
<dbReference type="InterPro" id="IPR022643">
    <property type="entry name" value="De-COase2_C"/>
</dbReference>
<dbReference type="GO" id="GO:0005737">
    <property type="term" value="C:cytoplasm"/>
    <property type="evidence" value="ECO:0007669"/>
    <property type="project" value="UniProtKB-SubCell"/>
</dbReference>
<accession>A0A177NES7</accession>
<evidence type="ECO:0000256" key="9">
    <source>
        <dbReference type="ARBA" id="ARBA00047351"/>
    </source>
</evidence>
<dbReference type="InterPro" id="IPR000183">
    <property type="entry name" value="Orn/DAP/Arg_de-COase"/>
</dbReference>
<feature type="domain" description="Orn/DAP/Arg decarboxylase 2 C-terminal" evidence="13">
    <location>
        <begin position="140"/>
        <end position="333"/>
    </location>
</feature>
<dbReference type="GO" id="GO:0045312">
    <property type="term" value="P:nor-spermidine biosynthetic process"/>
    <property type="evidence" value="ECO:0007669"/>
    <property type="project" value="InterPro"/>
</dbReference>
<evidence type="ECO:0000256" key="8">
    <source>
        <dbReference type="ARBA" id="ARBA00025802"/>
    </source>
</evidence>
<evidence type="ECO:0000256" key="2">
    <source>
        <dbReference type="ARBA" id="ARBA00012259"/>
    </source>
</evidence>
<dbReference type="InterPro" id="IPR009006">
    <property type="entry name" value="Ala_racemase/Decarboxylase_C"/>
</dbReference>
<evidence type="ECO:0000313" key="15">
    <source>
        <dbReference type="Proteomes" id="UP000078476"/>
    </source>
</evidence>
<evidence type="ECO:0000256" key="12">
    <source>
        <dbReference type="PIRSR" id="PIRSR600183-50"/>
    </source>
</evidence>
<evidence type="ECO:0000256" key="4">
    <source>
        <dbReference type="ARBA" id="ARBA00022793"/>
    </source>
</evidence>
<keyword evidence="7 11" id="KW-0456">Lyase</keyword>
<keyword evidence="11" id="KW-0963">Cytoplasm</keyword>
<organism evidence="14 15">
    <name type="scientific">Methylomonas lenta</name>
    <dbReference type="NCBI Taxonomy" id="980561"/>
    <lineage>
        <taxon>Bacteria</taxon>
        <taxon>Pseudomonadati</taxon>
        <taxon>Pseudomonadota</taxon>
        <taxon>Gammaproteobacteria</taxon>
        <taxon>Methylococcales</taxon>
        <taxon>Methylococcaceae</taxon>
        <taxon>Methylomonas</taxon>
    </lineage>
</organism>
<dbReference type="AlphaFoldDB" id="A0A177NES7"/>
<keyword evidence="5 11" id="KW-0663">Pyridoxal phosphate</keyword>
<evidence type="ECO:0000256" key="5">
    <source>
        <dbReference type="ARBA" id="ARBA00022898"/>
    </source>
</evidence>
<dbReference type="EC" id="4.1.1.96" evidence="2 11"/>
<keyword evidence="11" id="KW-0620">Polyamine biosynthesis</keyword>
<dbReference type="SUPFAM" id="SSF51419">
    <property type="entry name" value="PLP-binding barrel"/>
    <property type="match status" value="1"/>
</dbReference>
<dbReference type="Proteomes" id="UP000078476">
    <property type="component" value="Unassembled WGS sequence"/>
</dbReference>
<dbReference type="SUPFAM" id="SSF50621">
    <property type="entry name" value="Alanine racemase C-terminal domain-like"/>
    <property type="match status" value="1"/>
</dbReference>
<comment type="subunit">
    <text evidence="11">Homodimer.</text>
</comment>
<dbReference type="InterPro" id="IPR005730">
    <property type="entry name" value="Nsp_de-COase"/>
</dbReference>
<dbReference type="GO" id="GO:0008836">
    <property type="term" value="F:diaminopimelate decarboxylase activity"/>
    <property type="evidence" value="ECO:0007669"/>
    <property type="project" value="TreeGrafter"/>
</dbReference>
<comment type="subcellular location">
    <subcellularLocation>
        <location evidence="11">Cytoplasm</location>
    </subcellularLocation>
</comment>
<sequence length="376" mass="42133">MNPEQLKQQVQYSPAFVLDLEQVESNLQPLQQIKQASGCKVLYSMKALPLGGLLYQLKQLLDGISVSSLFEAKLAREVVGEQASQHLTSPGLRSDEFAELGGMCTHVSFNSLSQYQNLHGLAAGYSKGLRINPKLSFAADLRYDPCRLHSKLGVDINLLQQHWPAGIEGLHFHTVFGQTDFQPLQATLAKLQPILQRQPRLKWLNLGGGYLYHSIDDHKPIIELIRHLKTQYTDDVYLEPGKALVGNAGYLLTTVLDSFESDGKTVLVLDTSVNHHPEVFEYQRKPLLLEEDLQSENTAILAGSSCLAGDIFGEYHFNKIPAVGDKLIFADVGAYSLIKAHRFNGYALPAVYLWRNELAELLKADDYADYRRQWLV</sequence>
<keyword evidence="15" id="KW-1185">Reference proteome</keyword>
<evidence type="ECO:0000256" key="3">
    <source>
        <dbReference type="ARBA" id="ARBA00013633"/>
    </source>
</evidence>
<gene>
    <name evidence="14" type="ORF">A1359_08905</name>
</gene>
<dbReference type="PRINTS" id="PR01179">
    <property type="entry name" value="ODADCRBXLASE"/>
</dbReference>
<comment type="catalytic activity">
    <reaction evidence="10 11">
        <text>carboxynorspermidine + H(+) = norspermidine + CO2</text>
        <dbReference type="Rhea" id="RHEA:34099"/>
        <dbReference type="ChEBI" id="CHEBI:15378"/>
        <dbReference type="ChEBI" id="CHEBI:16526"/>
        <dbReference type="ChEBI" id="CHEBI:57920"/>
        <dbReference type="ChEBI" id="CHEBI:65070"/>
        <dbReference type="EC" id="4.1.1.96"/>
    </reaction>
</comment>
<evidence type="ECO:0000313" key="14">
    <source>
        <dbReference type="EMBL" id="OAI16124.1"/>
    </source>
</evidence>
<protein>
    <recommendedName>
        <fullName evidence="3 11">Carboxynorspermidine/carboxyspermidine decarboxylase</fullName>
        <shortName evidence="11">CANS DC/CAS DC</shortName>
        <shortName evidence="11">CANSDC/CASDC</shortName>
        <ecNumber evidence="2 11">4.1.1.96</ecNumber>
    </recommendedName>
</protein>
<evidence type="ECO:0000256" key="1">
    <source>
        <dbReference type="ARBA" id="ARBA00001933"/>
    </source>
</evidence>
<comment type="function">
    <text evidence="11">Catalyzes the decarboxylation of carboxynorspermidine and carboxyspermidine.</text>
</comment>
<dbReference type="PANTHER" id="PTHR43727">
    <property type="entry name" value="DIAMINOPIMELATE DECARBOXYLASE"/>
    <property type="match status" value="1"/>
</dbReference>
<evidence type="ECO:0000256" key="10">
    <source>
        <dbReference type="ARBA" id="ARBA00047389"/>
    </source>
</evidence>
<keyword evidence="4 11" id="KW-0210">Decarboxylase</keyword>
<comment type="cofactor">
    <cofactor evidence="1 11 12">
        <name>pyridoxal 5'-phosphate</name>
        <dbReference type="ChEBI" id="CHEBI:597326"/>
    </cofactor>
</comment>
<evidence type="ECO:0000259" key="13">
    <source>
        <dbReference type="Pfam" id="PF00278"/>
    </source>
</evidence>
<keyword evidence="6 11" id="KW-0745">Spermidine biosynthesis</keyword>
<dbReference type="PANTHER" id="PTHR43727:SF1">
    <property type="entry name" value="CARBOXYNORSPERMIDINE_CARBOXYSPERMIDINE DECARBOXYLASE"/>
    <property type="match status" value="1"/>
</dbReference>
<comment type="caution">
    <text evidence="14">The sequence shown here is derived from an EMBL/GenBank/DDBJ whole genome shotgun (WGS) entry which is preliminary data.</text>
</comment>
<dbReference type="GO" id="GO:0009089">
    <property type="term" value="P:lysine biosynthetic process via diaminopimelate"/>
    <property type="evidence" value="ECO:0007669"/>
    <property type="project" value="TreeGrafter"/>
</dbReference>